<protein>
    <submittedName>
        <fullName evidence="9">Serine/threonine-protein kinase PknB</fullName>
        <ecNumber evidence="9">2.7.11.1</ecNumber>
    </submittedName>
</protein>
<gene>
    <name evidence="9" type="primary">pknB_19</name>
    <name evidence="9" type="ORF">Fuma_04807</name>
</gene>
<feature type="region of interest" description="Disordered" evidence="7">
    <location>
        <begin position="999"/>
        <end position="1020"/>
    </location>
</feature>
<feature type="repeat" description="WD" evidence="5">
    <location>
        <begin position="666"/>
        <end position="707"/>
    </location>
</feature>
<feature type="repeat" description="WD" evidence="5">
    <location>
        <begin position="624"/>
        <end position="665"/>
    </location>
</feature>
<dbReference type="Gene3D" id="1.10.510.10">
    <property type="entry name" value="Transferase(Phosphotransferase) domain 1"/>
    <property type="match status" value="1"/>
</dbReference>
<dbReference type="PROSITE" id="PS50294">
    <property type="entry name" value="WD_REPEATS_REGION"/>
    <property type="match status" value="5"/>
</dbReference>
<feature type="compositionally biased region" description="Polar residues" evidence="7">
    <location>
        <begin position="1004"/>
        <end position="1013"/>
    </location>
</feature>
<dbReference type="PANTHER" id="PTHR44019:SF8">
    <property type="entry name" value="POC1 CENTRIOLAR PROTEIN HOMOLOG"/>
    <property type="match status" value="1"/>
</dbReference>
<dbReference type="InterPro" id="IPR019775">
    <property type="entry name" value="WD40_repeat_CS"/>
</dbReference>
<proteinExistence type="predicted"/>
<dbReference type="PROSITE" id="PS50011">
    <property type="entry name" value="PROTEIN_KINASE_DOM"/>
    <property type="match status" value="1"/>
</dbReference>
<dbReference type="Proteomes" id="UP000187735">
    <property type="component" value="Chromosome"/>
</dbReference>
<dbReference type="InterPro" id="IPR017441">
    <property type="entry name" value="Protein_kinase_ATP_BS"/>
</dbReference>
<dbReference type="AlphaFoldDB" id="A0A1P8WM62"/>
<dbReference type="EC" id="2.7.11.1" evidence="9"/>
<name>A0A1P8WM62_9PLAN</name>
<dbReference type="InterPro" id="IPR008271">
    <property type="entry name" value="Ser/Thr_kinase_AS"/>
</dbReference>
<feature type="repeat" description="WD" evidence="5">
    <location>
        <begin position="1069"/>
        <end position="1110"/>
    </location>
</feature>
<dbReference type="SUPFAM" id="SSF82171">
    <property type="entry name" value="DPP6 N-terminal domain-like"/>
    <property type="match status" value="1"/>
</dbReference>
<keyword evidence="4 6" id="KW-0067">ATP-binding</keyword>
<evidence type="ECO:0000256" key="6">
    <source>
        <dbReference type="PROSITE-ProRule" id="PRU10141"/>
    </source>
</evidence>
<dbReference type="SMART" id="SM00220">
    <property type="entry name" value="S_TKc"/>
    <property type="match status" value="1"/>
</dbReference>
<dbReference type="PROSITE" id="PS00678">
    <property type="entry name" value="WD_REPEATS_1"/>
    <property type="match status" value="2"/>
</dbReference>
<evidence type="ECO:0000256" key="2">
    <source>
        <dbReference type="ARBA" id="ARBA00022737"/>
    </source>
</evidence>
<keyword evidence="9" id="KW-0808">Transferase</keyword>
<dbReference type="KEGG" id="fmr:Fuma_04807"/>
<dbReference type="RefSeq" id="WP_077026358.1">
    <property type="nucleotide sequence ID" value="NZ_CP017641.1"/>
</dbReference>
<dbReference type="EMBL" id="CP017641">
    <property type="protein sequence ID" value="APZ95152.1"/>
    <property type="molecule type" value="Genomic_DNA"/>
</dbReference>
<dbReference type="OrthoDB" id="500858at2"/>
<evidence type="ECO:0000256" key="1">
    <source>
        <dbReference type="ARBA" id="ARBA00022574"/>
    </source>
</evidence>
<dbReference type="InterPro" id="IPR015943">
    <property type="entry name" value="WD40/YVTN_repeat-like_dom_sf"/>
</dbReference>
<feature type="domain" description="Protein kinase" evidence="8">
    <location>
        <begin position="81"/>
        <end position="379"/>
    </location>
</feature>
<keyword evidence="2" id="KW-0677">Repeat</keyword>
<dbReference type="PROSITE" id="PS50082">
    <property type="entry name" value="WD_REPEATS_2"/>
    <property type="match status" value="6"/>
</dbReference>
<organism evidence="9 10">
    <name type="scientific">Fuerstiella marisgermanici</name>
    <dbReference type="NCBI Taxonomy" id="1891926"/>
    <lineage>
        <taxon>Bacteria</taxon>
        <taxon>Pseudomonadati</taxon>
        <taxon>Planctomycetota</taxon>
        <taxon>Planctomycetia</taxon>
        <taxon>Planctomycetales</taxon>
        <taxon>Planctomycetaceae</taxon>
        <taxon>Fuerstiella</taxon>
    </lineage>
</organism>
<feature type="repeat" description="WD" evidence="5">
    <location>
        <begin position="801"/>
        <end position="842"/>
    </location>
</feature>
<dbReference type="PANTHER" id="PTHR44019">
    <property type="entry name" value="WD REPEAT-CONTAINING PROTEIN 55"/>
    <property type="match status" value="1"/>
</dbReference>
<dbReference type="InterPro" id="IPR036322">
    <property type="entry name" value="WD40_repeat_dom_sf"/>
</dbReference>
<dbReference type="InterPro" id="IPR050505">
    <property type="entry name" value="WDR55/POC1"/>
</dbReference>
<evidence type="ECO:0000259" key="8">
    <source>
        <dbReference type="PROSITE" id="PS50011"/>
    </source>
</evidence>
<dbReference type="PROSITE" id="PS00107">
    <property type="entry name" value="PROTEIN_KINASE_ATP"/>
    <property type="match status" value="1"/>
</dbReference>
<dbReference type="CDD" id="cd00200">
    <property type="entry name" value="WD40"/>
    <property type="match status" value="1"/>
</dbReference>
<keyword evidence="10" id="KW-1185">Reference proteome</keyword>
<feature type="binding site" evidence="6">
    <location>
        <position position="111"/>
    </location>
    <ligand>
        <name>ATP</name>
        <dbReference type="ChEBI" id="CHEBI:30616"/>
    </ligand>
</feature>
<dbReference type="CDD" id="cd14014">
    <property type="entry name" value="STKc_PknB_like"/>
    <property type="match status" value="1"/>
</dbReference>
<dbReference type="STRING" id="1891926.Fuma_04807"/>
<dbReference type="InterPro" id="IPR000719">
    <property type="entry name" value="Prot_kinase_dom"/>
</dbReference>
<keyword evidence="9" id="KW-0418">Kinase</keyword>
<evidence type="ECO:0000313" key="9">
    <source>
        <dbReference type="EMBL" id="APZ95152.1"/>
    </source>
</evidence>
<keyword evidence="1 5" id="KW-0853">WD repeat</keyword>
<dbReference type="GO" id="GO:0005524">
    <property type="term" value="F:ATP binding"/>
    <property type="evidence" value="ECO:0007669"/>
    <property type="project" value="UniProtKB-UniRule"/>
</dbReference>
<evidence type="ECO:0000256" key="7">
    <source>
        <dbReference type="SAM" id="MobiDB-lite"/>
    </source>
</evidence>
<evidence type="ECO:0000256" key="3">
    <source>
        <dbReference type="ARBA" id="ARBA00022741"/>
    </source>
</evidence>
<dbReference type="SMART" id="SM00320">
    <property type="entry name" value="WD40"/>
    <property type="match status" value="11"/>
</dbReference>
<evidence type="ECO:0000256" key="5">
    <source>
        <dbReference type="PROSITE-ProRule" id="PRU00221"/>
    </source>
</evidence>
<dbReference type="PRINTS" id="PR00320">
    <property type="entry name" value="GPROTEINBRPT"/>
</dbReference>
<dbReference type="Pfam" id="PF00069">
    <property type="entry name" value="Pkinase"/>
    <property type="match status" value="1"/>
</dbReference>
<accession>A0A1P8WM62</accession>
<dbReference type="GO" id="GO:0004674">
    <property type="term" value="F:protein serine/threonine kinase activity"/>
    <property type="evidence" value="ECO:0007669"/>
    <property type="project" value="UniProtKB-EC"/>
</dbReference>
<dbReference type="PROSITE" id="PS00108">
    <property type="entry name" value="PROTEIN_KINASE_ST"/>
    <property type="match status" value="1"/>
</dbReference>
<dbReference type="SUPFAM" id="SSF56112">
    <property type="entry name" value="Protein kinase-like (PK-like)"/>
    <property type="match status" value="1"/>
</dbReference>
<dbReference type="InterPro" id="IPR020472">
    <property type="entry name" value="WD40_PAC1"/>
</dbReference>
<feature type="repeat" description="WD" evidence="5">
    <location>
        <begin position="574"/>
        <end position="606"/>
    </location>
</feature>
<evidence type="ECO:0000313" key="10">
    <source>
        <dbReference type="Proteomes" id="UP000187735"/>
    </source>
</evidence>
<reference evidence="9 10" key="1">
    <citation type="journal article" date="2016" name="Front. Microbiol.">
        <title>Fuerstia marisgermanicae gen. nov., sp. nov., an Unusual Member of the Phylum Planctomycetes from the German Wadden Sea.</title>
        <authorList>
            <person name="Kohn T."/>
            <person name="Heuer A."/>
            <person name="Jogler M."/>
            <person name="Vollmers J."/>
            <person name="Boedeker C."/>
            <person name="Bunk B."/>
            <person name="Rast P."/>
            <person name="Borchert D."/>
            <person name="Glockner I."/>
            <person name="Freese H.M."/>
            <person name="Klenk H.P."/>
            <person name="Overmann J."/>
            <person name="Kaster A.K."/>
            <person name="Rohde M."/>
            <person name="Wiegand S."/>
            <person name="Jogler C."/>
        </authorList>
    </citation>
    <scope>NUCLEOTIDE SEQUENCE [LARGE SCALE GENOMIC DNA]</scope>
    <source>
        <strain evidence="9 10">NH11</strain>
    </source>
</reference>
<dbReference type="Pfam" id="PF00400">
    <property type="entry name" value="WD40"/>
    <property type="match status" value="6"/>
</dbReference>
<dbReference type="Gene3D" id="2.130.10.10">
    <property type="entry name" value="YVTN repeat-like/Quinoprotein amine dehydrogenase"/>
    <property type="match status" value="5"/>
</dbReference>
<dbReference type="InterPro" id="IPR011009">
    <property type="entry name" value="Kinase-like_dom_sf"/>
</dbReference>
<evidence type="ECO:0000256" key="4">
    <source>
        <dbReference type="ARBA" id="ARBA00022840"/>
    </source>
</evidence>
<dbReference type="Gene3D" id="3.30.200.20">
    <property type="entry name" value="Phosphorylase Kinase, domain 1"/>
    <property type="match status" value="1"/>
</dbReference>
<dbReference type="SUPFAM" id="SSF50978">
    <property type="entry name" value="WD40 repeat-like"/>
    <property type="match status" value="1"/>
</dbReference>
<sequence>MASETLPIDEIYWHAAQLASEHERSEYLDRVCQGDKSVRARLDRLLDLQPQAEQFLEASDPTTPLIDNSPVEAAGAVIGNYKLLEQIGHGGMGVVYMAEQTQPVRRKVALKILKPGMDTHEIVGRFEQERQALAIMDHPHIARVFDAGTSPSGRPFFVMELVRGVSITKYCKHQQLNSQQRLRLLVQVCYAVHHAHQKGIIHRDLKPANVMVELHDVTPVPKVIDFGVAKAIHGRLIDRTLFTGFVQMIGTPLYMSPEQTELNALDVDTRSDVYSLGVLLYELLTGSTPFDRQRIREAGYDEIQRIIREEEPPRPSTRISTLNAKGASTVSATVDSGVPGFAKRLRHELDWVVMKALEKDRTRRYQSASELAADIERFLDDEPVLAKPPSLTYRLGKLAQRNRAALTLFVAVAAALLLGTTVSIWQAMRAIVALELAEDRAEIAVRAWADAKVQKSRADAARMQSDERLYVANMKLASDAIRIGDVPRAATLLEQHRPDADSIRNPRFEWRYLNRLIDVRPDWRTNFGTWGQCARLSPDGTLLAVAARDGSAQVCDARTGKVLQRFGSLFECNSVAWSPDGRQIVTASGDGAVRFWGVEVSTTVKSSLLSKLVSAFTDRPILTIAAHHEPINDAIYTTDGQTLITAGDDSLIRLWNVQTGEALATLTGHSREIQQLAVSPDGAWIASASSDDTVAVWDAQTHQQRFAHASSRNPARMVCVAFSPDGSLVAAGDIDGNLVLGDIKSKKWTQAKLVDGIESVAFLNNPLRVITGDRGGSVQLWELTRELDKTPKISSTPLARWIAHQGRVQSLAVDQHYAQVITGSRDNTVAAWSVETSTPAWRRPNAEDFCMVSDDEIVVCGRELKLVDVRSRETRDNFLPSETGWELIRKSRDRPLIAVASNHTVVVYDLAKNQEILRQDFTSKIHCLAISPDGNRIAMAWWDQRDSIDVLNVADASRVMLPARQCNALEFSPDSVRLAVGHMDDVFVHDLRRRSNDAAAPISELNSNSSSDVGQAESHRRPSVLHLMGHDSTLTGLTFSRDGSRLATVSSDRHLMLWDAVTGERIASVPAHHADAIAATFSADGLTIATVGEDGAGRLWHTATLQPLLELALPGDTHGDRVELAADQSRLLIHTSDDEIIVYDTKAPQYPQ</sequence>
<dbReference type="InterPro" id="IPR001680">
    <property type="entry name" value="WD40_rpt"/>
</dbReference>
<keyword evidence="3 6" id="KW-0547">Nucleotide-binding</keyword>
<feature type="repeat" description="WD" evidence="5">
    <location>
        <begin position="1027"/>
        <end position="1068"/>
    </location>
</feature>